<dbReference type="Gene3D" id="3.30.310.70">
    <property type="entry name" value="TT1751-like domain"/>
    <property type="match status" value="1"/>
</dbReference>
<dbReference type="OrthoDB" id="5783872at2"/>
<dbReference type="EMBL" id="AQQZ01000007">
    <property type="protein sequence ID" value="KNG92786.1"/>
    <property type="molecule type" value="Genomic_DNA"/>
</dbReference>
<dbReference type="Pfam" id="PF03625">
    <property type="entry name" value="DUF302"/>
    <property type="match status" value="1"/>
</dbReference>
<gene>
    <name evidence="3" type="ORF">ATO11_15035</name>
</gene>
<feature type="signal peptide" evidence="1">
    <location>
        <begin position="1"/>
        <end position="19"/>
    </location>
</feature>
<dbReference type="PANTHER" id="PTHR38342">
    <property type="entry name" value="SLR5037 PROTEIN"/>
    <property type="match status" value="1"/>
</dbReference>
<dbReference type="PATRIC" id="fig|1317121.7.peg.3731"/>
<dbReference type="RefSeq" id="WP_050531731.1">
    <property type="nucleotide sequence ID" value="NZ_AQQZ01000007.1"/>
</dbReference>
<feature type="domain" description="DUF302" evidence="2">
    <location>
        <begin position="62"/>
        <end position="119"/>
    </location>
</feature>
<keyword evidence="4" id="KW-1185">Reference proteome</keyword>
<dbReference type="SUPFAM" id="SSF103247">
    <property type="entry name" value="TT1751-like"/>
    <property type="match status" value="1"/>
</dbReference>
<dbReference type="InterPro" id="IPR035923">
    <property type="entry name" value="TT1751-like_sf"/>
</dbReference>
<evidence type="ECO:0000256" key="1">
    <source>
        <dbReference type="SAM" id="SignalP"/>
    </source>
</evidence>
<dbReference type="CDD" id="cd14797">
    <property type="entry name" value="DUF302"/>
    <property type="match status" value="1"/>
</dbReference>
<evidence type="ECO:0000259" key="2">
    <source>
        <dbReference type="Pfam" id="PF03625"/>
    </source>
</evidence>
<dbReference type="Proteomes" id="UP000036938">
    <property type="component" value="Unassembled WGS sequence"/>
</dbReference>
<dbReference type="STRING" id="1317121.ATO11_15035"/>
<dbReference type="InterPro" id="IPR005180">
    <property type="entry name" value="DUF302"/>
</dbReference>
<reference evidence="3 4" key="1">
    <citation type="journal article" date="2015" name="Int. J. Syst. Evol. Microbiol.">
        <title>Aestuariivita atlantica sp. nov., isolated from deep sea sediment of the Atlantic Ocean.</title>
        <authorList>
            <person name="Li G."/>
            <person name="Lai Q."/>
            <person name="Du Y."/>
            <person name="Liu X."/>
            <person name="Sun F."/>
            <person name="Shao Z."/>
        </authorList>
    </citation>
    <scope>NUCLEOTIDE SEQUENCE [LARGE SCALE GENOMIC DNA]</scope>
    <source>
        <strain evidence="3 4">22II-S11-z3</strain>
    </source>
</reference>
<feature type="chain" id="PRO_5005553757" description="DUF302 domain-containing protein" evidence="1">
    <location>
        <begin position="20"/>
        <end position="155"/>
    </location>
</feature>
<comment type="caution">
    <text evidence="3">The sequence shown here is derived from an EMBL/GenBank/DDBJ whole genome shotgun (WGS) entry which is preliminary data.</text>
</comment>
<evidence type="ECO:0000313" key="3">
    <source>
        <dbReference type="EMBL" id="KNG92786.1"/>
    </source>
</evidence>
<evidence type="ECO:0000313" key="4">
    <source>
        <dbReference type="Proteomes" id="UP000036938"/>
    </source>
</evidence>
<sequence>MRPLLAALFLALSLSPAAALEPRDGWVVLPTIHTYADLVQRVRAAVKDAPINIVTQASASDGARMQGHTIPGNRVFGLYRNDYARRMLDASVAAGIEAPIRLYVTENADGTATLSYKTPTAVFAPYFDEGGLALSDLAAELDTVFSQIAQNAGNP</sequence>
<dbReference type="PANTHER" id="PTHR38342:SF2">
    <property type="entry name" value="INNER MEMBRANE OR EXPORTED"/>
    <property type="match status" value="1"/>
</dbReference>
<keyword evidence="1" id="KW-0732">Signal</keyword>
<name>A0A0L1JM06_9RHOB</name>
<protein>
    <recommendedName>
        <fullName evidence="2">DUF302 domain-containing protein</fullName>
    </recommendedName>
</protein>
<proteinExistence type="predicted"/>
<accession>A0A0L1JM06</accession>
<organism evidence="3 4">
    <name type="scientific">Pseudaestuariivita atlantica</name>
    <dbReference type="NCBI Taxonomy" id="1317121"/>
    <lineage>
        <taxon>Bacteria</taxon>
        <taxon>Pseudomonadati</taxon>
        <taxon>Pseudomonadota</taxon>
        <taxon>Alphaproteobacteria</taxon>
        <taxon>Rhodobacterales</taxon>
        <taxon>Paracoccaceae</taxon>
        <taxon>Pseudaestuariivita</taxon>
    </lineage>
</organism>
<dbReference type="AlphaFoldDB" id="A0A0L1JM06"/>